<name>A0A429X6B6_SIMTE</name>
<comment type="caution">
    <text evidence="3">The sequence shown here is derived from an EMBL/GenBank/DDBJ whole genome shotgun (WGS) entry which is preliminary data.</text>
</comment>
<dbReference type="Gene3D" id="3.60.110.10">
    <property type="entry name" value="Carbon-nitrogen hydrolase"/>
    <property type="match status" value="1"/>
</dbReference>
<reference evidence="3 4" key="1">
    <citation type="submission" date="2018-12" db="EMBL/GenBank/DDBJ databases">
        <authorList>
            <person name="Sun L."/>
            <person name="Chen Z."/>
        </authorList>
    </citation>
    <scope>NUCLEOTIDE SEQUENCE [LARGE SCALE GENOMIC DNA]</scope>
    <source>
        <strain evidence="3 4">LMG 29736</strain>
    </source>
</reference>
<dbReference type="PANTHER" id="PTHR23088">
    <property type="entry name" value="NITRILASE-RELATED"/>
    <property type="match status" value="1"/>
</dbReference>
<evidence type="ECO:0000259" key="2">
    <source>
        <dbReference type="PROSITE" id="PS50263"/>
    </source>
</evidence>
<dbReference type="InterPro" id="IPR036526">
    <property type="entry name" value="C-N_Hydrolase_sf"/>
</dbReference>
<gene>
    <name evidence="3" type="ORF">D5F11_015090</name>
</gene>
<dbReference type="PANTHER" id="PTHR23088:SF27">
    <property type="entry name" value="DEAMINATED GLUTATHIONE AMIDASE"/>
    <property type="match status" value="1"/>
</dbReference>
<dbReference type="EMBL" id="QYTW02000015">
    <property type="protein sequence ID" value="RST58966.1"/>
    <property type="molecule type" value="Genomic_DNA"/>
</dbReference>
<dbReference type="Pfam" id="PF00795">
    <property type="entry name" value="CN_hydrolase"/>
    <property type="match status" value="1"/>
</dbReference>
<dbReference type="PROSITE" id="PS50263">
    <property type="entry name" value="CN_HYDROLASE"/>
    <property type="match status" value="1"/>
</dbReference>
<sequence length="268" mass="30177">MTKWKLAVVQDDFNVGDNLHLMESHINCCMQENPETKFILFPEAAASGYVFSEDHVANKAEPADGSSFSFLSRLAKKFELYIGYGFIEKKDGKVFNSMNLISPAGELLTTYQKMHLTPLEKHLFSAGDKLVTVKTELGTFGFMICWDMAFPELARLLEQQGADVILAPSAWERPYEGSYCRMAAARAMDNTVYLATCNYTGDDEDIQFFGRSAVYGPDGGIISGKVTEESSLAFAEINIEKREELKETFYSMRSDERSDLYTIQWKGD</sequence>
<dbReference type="CDD" id="cd07197">
    <property type="entry name" value="nitrilase"/>
    <property type="match status" value="1"/>
</dbReference>
<dbReference type="AlphaFoldDB" id="A0A429X6B6"/>
<accession>A0A429X6B6</accession>
<proteinExistence type="inferred from homology"/>
<keyword evidence="3" id="KW-0378">Hydrolase</keyword>
<dbReference type="RefSeq" id="WP_120116953.1">
    <property type="nucleotide sequence ID" value="NZ_QYTW02000015.1"/>
</dbReference>
<evidence type="ECO:0000256" key="1">
    <source>
        <dbReference type="ARBA" id="ARBA00010613"/>
    </source>
</evidence>
<feature type="domain" description="CN hydrolase" evidence="2">
    <location>
        <begin position="4"/>
        <end position="239"/>
    </location>
</feature>
<dbReference type="OrthoDB" id="9811121at2"/>
<dbReference type="InterPro" id="IPR003010">
    <property type="entry name" value="C-N_Hydrolase"/>
</dbReference>
<evidence type="ECO:0000313" key="4">
    <source>
        <dbReference type="Proteomes" id="UP000287296"/>
    </source>
</evidence>
<protein>
    <submittedName>
        <fullName evidence="3">Carbon-nitrogen hydrolase family protein</fullName>
    </submittedName>
</protein>
<dbReference type="GO" id="GO:0016787">
    <property type="term" value="F:hydrolase activity"/>
    <property type="evidence" value="ECO:0007669"/>
    <property type="project" value="UniProtKB-KW"/>
</dbReference>
<organism evidence="3 4">
    <name type="scientific">Siminovitchia terrae</name>
    <name type="common">Bacillus terrae</name>
    <dbReference type="NCBI Taxonomy" id="1914933"/>
    <lineage>
        <taxon>Bacteria</taxon>
        <taxon>Bacillati</taxon>
        <taxon>Bacillota</taxon>
        <taxon>Bacilli</taxon>
        <taxon>Bacillales</taxon>
        <taxon>Bacillaceae</taxon>
        <taxon>Siminovitchia</taxon>
    </lineage>
</organism>
<dbReference type="SUPFAM" id="SSF56317">
    <property type="entry name" value="Carbon-nitrogen hydrolase"/>
    <property type="match status" value="1"/>
</dbReference>
<dbReference type="Proteomes" id="UP000287296">
    <property type="component" value="Unassembled WGS sequence"/>
</dbReference>
<comment type="similarity">
    <text evidence="1">Belongs to the carbon-nitrogen hydrolase superfamily. NIT1/NIT2 family.</text>
</comment>
<evidence type="ECO:0000313" key="3">
    <source>
        <dbReference type="EMBL" id="RST58966.1"/>
    </source>
</evidence>